<keyword evidence="1" id="KW-0812">Transmembrane</keyword>
<feature type="transmembrane region" description="Helical" evidence="1">
    <location>
        <begin position="51"/>
        <end position="70"/>
    </location>
</feature>
<sequence length="128" mass="13154">MAELTIRRRTRRLGVALLLCSLLLAHGPAALGLSSTSSAGAAVERAGGLRIMLGSAAIGAIAGGLTLTNLPIISTFSIPIGAGAGIWCAQLPEDAPFAKAGDICRSLGHAATVFFKEFQSEYKKQSDT</sequence>
<dbReference type="Proteomes" id="UP000601435">
    <property type="component" value="Unassembled WGS sequence"/>
</dbReference>
<keyword evidence="1" id="KW-1133">Transmembrane helix</keyword>
<name>A0A812TH75_9DINO</name>
<gene>
    <name evidence="3" type="ORF">SNEC2469_LOCUS14936</name>
</gene>
<accession>A0A812TH75</accession>
<evidence type="ECO:0000313" key="4">
    <source>
        <dbReference type="Proteomes" id="UP000601435"/>
    </source>
</evidence>
<dbReference type="EMBL" id="CAJNJA010024112">
    <property type="protein sequence ID" value="CAE7522214.1"/>
    <property type="molecule type" value="Genomic_DNA"/>
</dbReference>
<protein>
    <submittedName>
        <fullName evidence="3">Uncharacterized protein</fullName>
    </submittedName>
</protein>
<comment type="caution">
    <text evidence="3">The sequence shown here is derived from an EMBL/GenBank/DDBJ whole genome shotgun (WGS) entry which is preliminary data.</text>
</comment>
<evidence type="ECO:0000256" key="1">
    <source>
        <dbReference type="SAM" id="Phobius"/>
    </source>
</evidence>
<proteinExistence type="predicted"/>
<organism evidence="3 4">
    <name type="scientific">Symbiodinium necroappetens</name>
    <dbReference type="NCBI Taxonomy" id="1628268"/>
    <lineage>
        <taxon>Eukaryota</taxon>
        <taxon>Sar</taxon>
        <taxon>Alveolata</taxon>
        <taxon>Dinophyceae</taxon>
        <taxon>Suessiales</taxon>
        <taxon>Symbiodiniaceae</taxon>
        <taxon>Symbiodinium</taxon>
    </lineage>
</organism>
<feature type="signal peptide" evidence="2">
    <location>
        <begin position="1"/>
        <end position="32"/>
    </location>
</feature>
<feature type="chain" id="PRO_5032643421" evidence="2">
    <location>
        <begin position="33"/>
        <end position="128"/>
    </location>
</feature>
<keyword evidence="2" id="KW-0732">Signal</keyword>
<reference evidence="3" key="1">
    <citation type="submission" date="2021-02" db="EMBL/GenBank/DDBJ databases">
        <authorList>
            <person name="Dougan E. K."/>
            <person name="Rhodes N."/>
            <person name="Thang M."/>
            <person name="Chan C."/>
        </authorList>
    </citation>
    <scope>NUCLEOTIDE SEQUENCE</scope>
</reference>
<dbReference type="AlphaFoldDB" id="A0A812TH75"/>
<keyword evidence="4" id="KW-1185">Reference proteome</keyword>
<evidence type="ECO:0000256" key="2">
    <source>
        <dbReference type="SAM" id="SignalP"/>
    </source>
</evidence>
<evidence type="ECO:0000313" key="3">
    <source>
        <dbReference type="EMBL" id="CAE7522214.1"/>
    </source>
</evidence>
<dbReference type="OrthoDB" id="10359038at2759"/>
<keyword evidence="1" id="KW-0472">Membrane</keyword>